<sequence length="63" mass="6966">MPILKTTCSPGLTRVGVGTRTRSPDLGCGDCRDQVGRSPALYPHDKHNLVSVLSLLHLRRYHL</sequence>
<dbReference type="EMBL" id="KN822144">
    <property type="protein sequence ID" value="KIM54917.1"/>
    <property type="molecule type" value="Genomic_DNA"/>
</dbReference>
<evidence type="ECO:0000313" key="2">
    <source>
        <dbReference type="Proteomes" id="UP000053989"/>
    </source>
</evidence>
<evidence type="ECO:0000313" key="1">
    <source>
        <dbReference type="EMBL" id="KIM54917.1"/>
    </source>
</evidence>
<proteinExistence type="predicted"/>
<reference evidence="2" key="2">
    <citation type="submission" date="2015-01" db="EMBL/GenBank/DDBJ databases">
        <title>Evolutionary Origins and Diversification of the Mycorrhizal Mutualists.</title>
        <authorList>
            <consortium name="DOE Joint Genome Institute"/>
            <consortium name="Mycorrhizal Genomics Consortium"/>
            <person name="Kohler A."/>
            <person name="Kuo A."/>
            <person name="Nagy L.G."/>
            <person name="Floudas D."/>
            <person name="Copeland A."/>
            <person name="Barry K.W."/>
            <person name="Cichocki N."/>
            <person name="Veneault-Fourrey C."/>
            <person name="LaButti K."/>
            <person name="Lindquist E.A."/>
            <person name="Lipzen A."/>
            <person name="Lundell T."/>
            <person name="Morin E."/>
            <person name="Murat C."/>
            <person name="Riley R."/>
            <person name="Ohm R."/>
            <person name="Sun H."/>
            <person name="Tunlid A."/>
            <person name="Henrissat B."/>
            <person name="Grigoriev I.V."/>
            <person name="Hibbett D.S."/>
            <person name="Martin F."/>
        </authorList>
    </citation>
    <scope>NUCLEOTIDE SEQUENCE [LARGE SCALE GENOMIC DNA]</scope>
    <source>
        <strain evidence="2">Foug A</strain>
    </source>
</reference>
<name>A0A0C2ZQM4_9AGAM</name>
<gene>
    <name evidence="1" type="ORF">SCLCIDRAFT_333809</name>
</gene>
<protein>
    <submittedName>
        <fullName evidence="1">Uncharacterized protein</fullName>
    </submittedName>
</protein>
<organism evidence="1 2">
    <name type="scientific">Scleroderma citrinum Foug A</name>
    <dbReference type="NCBI Taxonomy" id="1036808"/>
    <lineage>
        <taxon>Eukaryota</taxon>
        <taxon>Fungi</taxon>
        <taxon>Dikarya</taxon>
        <taxon>Basidiomycota</taxon>
        <taxon>Agaricomycotina</taxon>
        <taxon>Agaricomycetes</taxon>
        <taxon>Agaricomycetidae</taxon>
        <taxon>Boletales</taxon>
        <taxon>Sclerodermatineae</taxon>
        <taxon>Sclerodermataceae</taxon>
        <taxon>Scleroderma</taxon>
    </lineage>
</organism>
<keyword evidence="2" id="KW-1185">Reference proteome</keyword>
<accession>A0A0C2ZQM4</accession>
<dbReference type="AlphaFoldDB" id="A0A0C2ZQM4"/>
<dbReference type="HOGENOM" id="CLU_2887095_0_0_1"/>
<dbReference type="InParanoid" id="A0A0C2ZQM4"/>
<reference evidence="1 2" key="1">
    <citation type="submission" date="2014-04" db="EMBL/GenBank/DDBJ databases">
        <authorList>
            <consortium name="DOE Joint Genome Institute"/>
            <person name="Kuo A."/>
            <person name="Kohler A."/>
            <person name="Nagy L.G."/>
            <person name="Floudas D."/>
            <person name="Copeland A."/>
            <person name="Barry K.W."/>
            <person name="Cichocki N."/>
            <person name="Veneault-Fourrey C."/>
            <person name="LaButti K."/>
            <person name="Lindquist E.A."/>
            <person name="Lipzen A."/>
            <person name="Lundell T."/>
            <person name="Morin E."/>
            <person name="Murat C."/>
            <person name="Sun H."/>
            <person name="Tunlid A."/>
            <person name="Henrissat B."/>
            <person name="Grigoriev I.V."/>
            <person name="Hibbett D.S."/>
            <person name="Martin F."/>
            <person name="Nordberg H.P."/>
            <person name="Cantor M.N."/>
            <person name="Hua S.X."/>
        </authorList>
    </citation>
    <scope>NUCLEOTIDE SEQUENCE [LARGE SCALE GENOMIC DNA]</scope>
    <source>
        <strain evidence="1 2">Foug A</strain>
    </source>
</reference>
<dbReference type="Proteomes" id="UP000053989">
    <property type="component" value="Unassembled WGS sequence"/>
</dbReference>